<dbReference type="PANTHER" id="PTHR45138">
    <property type="entry name" value="REGULATORY COMPONENTS OF SENSORY TRANSDUCTION SYSTEM"/>
    <property type="match status" value="1"/>
</dbReference>
<keyword evidence="4" id="KW-1133">Transmembrane helix</keyword>
<dbReference type="PANTHER" id="PTHR45138:SF9">
    <property type="entry name" value="DIGUANYLATE CYCLASE DGCM-RELATED"/>
    <property type="match status" value="1"/>
</dbReference>
<keyword evidence="7" id="KW-1185">Reference proteome</keyword>
<dbReference type="InterPro" id="IPR000160">
    <property type="entry name" value="GGDEF_dom"/>
</dbReference>
<feature type="coiled-coil region" evidence="3">
    <location>
        <begin position="458"/>
        <end position="492"/>
    </location>
</feature>
<name>A0ABU1GTW0_9GAMM</name>
<gene>
    <name evidence="6" type="ORF">QC825_05185</name>
</gene>
<dbReference type="EC" id="2.7.7.65" evidence="1"/>
<feature type="transmembrane region" description="Helical" evidence="4">
    <location>
        <begin position="106"/>
        <end position="124"/>
    </location>
</feature>
<dbReference type="Pfam" id="PF00990">
    <property type="entry name" value="GGDEF"/>
    <property type="match status" value="1"/>
</dbReference>
<keyword evidence="4" id="KW-0472">Membrane</keyword>
<keyword evidence="6" id="KW-0808">Transferase</keyword>
<evidence type="ECO:0000256" key="3">
    <source>
        <dbReference type="SAM" id="Coils"/>
    </source>
</evidence>
<feature type="transmembrane region" description="Helical" evidence="4">
    <location>
        <begin position="440"/>
        <end position="461"/>
    </location>
</feature>
<dbReference type="InterPro" id="IPR050469">
    <property type="entry name" value="Diguanylate_Cyclase"/>
</dbReference>
<reference evidence="6 7" key="1">
    <citation type="submission" date="2023-04" db="EMBL/GenBank/DDBJ databases">
        <title>A long-awaited taxogenomic arrangement of the family Halomonadaceae.</title>
        <authorList>
            <person name="De La Haba R."/>
            <person name="Chuvochina M."/>
            <person name="Wittouck S."/>
            <person name="Arahal D.R."/>
            <person name="Sanchez-Porro C."/>
            <person name="Hugenholtz P."/>
            <person name="Ventosa A."/>
        </authorList>
    </citation>
    <scope>NUCLEOTIDE SEQUENCE [LARGE SCALE GENOMIC DNA]</scope>
    <source>
        <strain evidence="6 7">DSM 22428</strain>
    </source>
</reference>
<keyword evidence="3" id="KW-0175">Coiled coil</keyword>
<comment type="caution">
    <text evidence="6">The sequence shown here is derived from an EMBL/GenBank/DDBJ whole genome shotgun (WGS) entry which is preliminary data.</text>
</comment>
<dbReference type="NCBIfam" id="TIGR00254">
    <property type="entry name" value="GGDEF"/>
    <property type="match status" value="1"/>
</dbReference>
<evidence type="ECO:0000256" key="1">
    <source>
        <dbReference type="ARBA" id="ARBA00012528"/>
    </source>
</evidence>
<keyword evidence="6" id="KW-0548">Nucleotidyltransferase</keyword>
<feature type="domain" description="GGDEF" evidence="5">
    <location>
        <begin position="521"/>
        <end position="652"/>
    </location>
</feature>
<sequence length="652" mass="72808">MTSSLISILSRRWTEFSQLVAALLIVGAFGLEPTLSNGLLCFGGLLYPALGRPLFRARPRLSRALNVGYLALIVPILACYVMPTSWVNQEQWHTLFDRVSLGHLTYYDQPALIGLLAIILLAFYRNGGRFARLCAPMIIVMAITLLTLQFYLQANDTLHEVRPLPLPLLAGLLLIALSKIDPRLLRRRYHPYRPTFTALILGAFVMSTSLVYWHYQNVQMQYRLNSDSRTISNDVLEQLDQALESHDQSMEHLNRIWNMLDQAPTQAQWQAIVSIYFDTFTFEKALAFVSPSGVIERYQSRGAARDDVIGKPLSAVAPPLDAHEPDFSPTASSDTQIVLLDGQVPSLMYYFSSHSQNGHVIGATVSILSIPALLDSLNGYLAEHRVALSVILKGDTLYSRAPSEKVSDLRYCNMLAIGDAGLTLCTAPTQRWLADEHGNLADIVLVTGLVFALMTFALVRLNRQINDQRHKAQKAKARLEQEIEQRKTLQYQVEWLAHHDELTGLANRRHFIHQVQNHPSRAIAVVMIDIDHFKAINDRLGHHQGDRFLKGIASALSSSVSRYQGSLARYGGEEFIALFAQHELCPGALEKTVRAAVDATGLIHPLTQRPVTVSLGVALGFQEDIEQLIIRADEALYLAKQQGRDRLVIAEA</sequence>
<feature type="transmembrane region" description="Helical" evidence="4">
    <location>
        <begin position="12"/>
        <end position="31"/>
    </location>
</feature>
<feature type="transmembrane region" description="Helical" evidence="4">
    <location>
        <begin position="67"/>
        <end position="86"/>
    </location>
</feature>
<dbReference type="GO" id="GO:0052621">
    <property type="term" value="F:diguanylate cyclase activity"/>
    <property type="evidence" value="ECO:0007669"/>
    <property type="project" value="UniProtKB-EC"/>
</dbReference>
<comment type="catalytic activity">
    <reaction evidence="2">
        <text>2 GTP = 3',3'-c-di-GMP + 2 diphosphate</text>
        <dbReference type="Rhea" id="RHEA:24898"/>
        <dbReference type="ChEBI" id="CHEBI:33019"/>
        <dbReference type="ChEBI" id="CHEBI:37565"/>
        <dbReference type="ChEBI" id="CHEBI:58805"/>
        <dbReference type="EC" id="2.7.7.65"/>
    </reaction>
</comment>
<evidence type="ECO:0000259" key="5">
    <source>
        <dbReference type="PROSITE" id="PS50887"/>
    </source>
</evidence>
<accession>A0ABU1GTW0</accession>
<evidence type="ECO:0000256" key="2">
    <source>
        <dbReference type="ARBA" id="ARBA00034247"/>
    </source>
</evidence>
<dbReference type="RefSeq" id="WP_251591360.1">
    <property type="nucleotide sequence ID" value="NZ_JAMLJI010000001.1"/>
</dbReference>
<feature type="transmembrane region" description="Helical" evidence="4">
    <location>
        <begin position="192"/>
        <end position="215"/>
    </location>
</feature>
<dbReference type="InterPro" id="IPR043128">
    <property type="entry name" value="Rev_trsase/Diguanyl_cyclase"/>
</dbReference>
<dbReference type="PROSITE" id="PS50887">
    <property type="entry name" value="GGDEF"/>
    <property type="match status" value="1"/>
</dbReference>
<dbReference type="InterPro" id="IPR029787">
    <property type="entry name" value="Nucleotide_cyclase"/>
</dbReference>
<dbReference type="SUPFAM" id="SSF55073">
    <property type="entry name" value="Nucleotide cyclase"/>
    <property type="match status" value="1"/>
</dbReference>
<keyword evidence="4" id="KW-0812">Transmembrane</keyword>
<organism evidence="6 7">
    <name type="scientific">Larsenimonas suaedae</name>
    <dbReference type="NCBI Taxonomy" id="1851019"/>
    <lineage>
        <taxon>Bacteria</taxon>
        <taxon>Pseudomonadati</taxon>
        <taxon>Pseudomonadota</taxon>
        <taxon>Gammaproteobacteria</taxon>
        <taxon>Oceanospirillales</taxon>
        <taxon>Halomonadaceae</taxon>
        <taxon>Larsenimonas</taxon>
    </lineage>
</organism>
<protein>
    <recommendedName>
        <fullName evidence="1">diguanylate cyclase</fullName>
        <ecNumber evidence="1">2.7.7.65</ecNumber>
    </recommendedName>
</protein>
<dbReference type="EMBL" id="JARWAO010000002">
    <property type="protein sequence ID" value="MDR5895462.1"/>
    <property type="molecule type" value="Genomic_DNA"/>
</dbReference>
<dbReference type="Gene3D" id="3.30.70.270">
    <property type="match status" value="1"/>
</dbReference>
<evidence type="ECO:0000313" key="7">
    <source>
        <dbReference type="Proteomes" id="UP001269375"/>
    </source>
</evidence>
<feature type="transmembrane region" description="Helical" evidence="4">
    <location>
        <begin position="133"/>
        <end position="152"/>
    </location>
</feature>
<feature type="transmembrane region" description="Helical" evidence="4">
    <location>
        <begin position="164"/>
        <end position="180"/>
    </location>
</feature>
<dbReference type="SMART" id="SM00267">
    <property type="entry name" value="GGDEF"/>
    <property type="match status" value="1"/>
</dbReference>
<dbReference type="CDD" id="cd01949">
    <property type="entry name" value="GGDEF"/>
    <property type="match status" value="1"/>
</dbReference>
<dbReference type="Proteomes" id="UP001269375">
    <property type="component" value="Unassembled WGS sequence"/>
</dbReference>
<proteinExistence type="predicted"/>
<evidence type="ECO:0000313" key="6">
    <source>
        <dbReference type="EMBL" id="MDR5895462.1"/>
    </source>
</evidence>
<evidence type="ECO:0000256" key="4">
    <source>
        <dbReference type="SAM" id="Phobius"/>
    </source>
</evidence>